<reference evidence="3 4" key="1">
    <citation type="submission" date="2016-12" db="EMBL/GenBank/DDBJ databases">
        <title>The draft genome sequence of Actinophytocola xinjiangensis.</title>
        <authorList>
            <person name="Wang W."/>
            <person name="Yuan L."/>
        </authorList>
    </citation>
    <scope>NUCLEOTIDE SEQUENCE [LARGE SCALE GENOMIC DNA]</scope>
    <source>
        <strain evidence="3 4">CGMCC 4.4663</strain>
    </source>
</reference>
<dbReference type="RefSeq" id="WP_075134068.1">
    <property type="nucleotide sequence ID" value="NZ_MSIF01000008.1"/>
</dbReference>
<keyword evidence="1" id="KW-0175">Coiled coil</keyword>
<evidence type="ECO:0000256" key="2">
    <source>
        <dbReference type="SAM" id="MobiDB-lite"/>
    </source>
</evidence>
<proteinExistence type="predicted"/>
<dbReference type="OrthoDB" id="3246562at2"/>
<evidence type="ECO:0000256" key="1">
    <source>
        <dbReference type="SAM" id="Coils"/>
    </source>
</evidence>
<feature type="region of interest" description="Disordered" evidence="2">
    <location>
        <begin position="317"/>
        <end position="367"/>
    </location>
</feature>
<feature type="compositionally biased region" description="Basic and acidic residues" evidence="2">
    <location>
        <begin position="327"/>
        <end position="343"/>
    </location>
</feature>
<dbReference type="AlphaFoldDB" id="A0A7Z0WKS2"/>
<protein>
    <submittedName>
        <fullName evidence="3">Uncharacterized protein</fullName>
    </submittedName>
</protein>
<name>A0A7Z0WKS2_9PSEU</name>
<keyword evidence="4" id="KW-1185">Reference proteome</keyword>
<sequence length="649" mass="71493">MLHYRLFVEVNDPPGEVEKRASEQLHSWVRSNRLDADALTVGREVSLGPAATGSLAEVAYGSGDRFLRAVIREGRNTGTWTTRLTVHTPVNGRTKPWLWLDLTGPDRVQGKPPRLSRDLLGVFNATTGSVRQGQAQLVQDVDEVRDLVEAVCDPARRTLIFVAGSDPRLPMPAWTRHVRTLLRDTVGLAGGYVLTPAATAEFNNAIGPVHAVNPWTLRTFRSGVEPDDDEDGRRHKILSHERIVADSTSRLAYFLGRRAREAALDTPLPPIATRVDRAFAERINADLVASLGTTDDAVPTDRLQLAVTRPETVTTVTLPGGMLPDAVDEHQGDRADESGRTPDGDPLVESGPPDVTTGAPTHTDPVLPEGAPTVWQALERVLGDGPLTVERVIEWGTFAERGRRIASNREAIASHLDAYETRVTMLEAERGELRRRLQDSQLEIAVAEDEHARAAAEVRRLRKLLVNSDQAAQVWIPDEATELSLKQRPQDCEDLASKLDTWHHITFTGEVDELLDLDQHDQAGGWAGKIWDAFGALEDYAQAVLNRTFDGNVHNYLSDTPAGLRTFSATRHANDESPQVRNSSKLASLRTLPVPTEVDPSGTIFMGAHFKIAQSGMISPRLHYHNDIRGTGRIYVGYIGKHLRNTQTN</sequence>
<accession>A0A7Z0WKS2</accession>
<gene>
    <name evidence="3" type="ORF">BLA60_17955</name>
</gene>
<dbReference type="EMBL" id="MSIF01000008">
    <property type="protein sequence ID" value="OLF09677.1"/>
    <property type="molecule type" value="Genomic_DNA"/>
</dbReference>
<comment type="caution">
    <text evidence="3">The sequence shown here is derived from an EMBL/GenBank/DDBJ whole genome shotgun (WGS) entry which is preliminary data.</text>
</comment>
<evidence type="ECO:0000313" key="3">
    <source>
        <dbReference type="EMBL" id="OLF09677.1"/>
    </source>
</evidence>
<feature type="coiled-coil region" evidence="1">
    <location>
        <begin position="416"/>
        <end position="464"/>
    </location>
</feature>
<evidence type="ECO:0000313" key="4">
    <source>
        <dbReference type="Proteomes" id="UP000185696"/>
    </source>
</evidence>
<organism evidence="3 4">
    <name type="scientific">Actinophytocola xinjiangensis</name>
    <dbReference type="NCBI Taxonomy" id="485602"/>
    <lineage>
        <taxon>Bacteria</taxon>
        <taxon>Bacillati</taxon>
        <taxon>Actinomycetota</taxon>
        <taxon>Actinomycetes</taxon>
        <taxon>Pseudonocardiales</taxon>
        <taxon>Pseudonocardiaceae</taxon>
    </lineage>
</organism>
<dbReference type="Proteomes" id="UP000185696">
    <property type="component" value="Unassembled WGS sequence"/>
</dbReference>